<keyword evidence="3 7" id="KW-0812">Transmembrane</keyword>
<dbReference type="GO" id="GO:0006813">
    <property type="term" value="P:potassium ion transport"/>
    <property type="evidence" value="ECO:0007669"/>
    <property type="project" value="InterPro"/>
</dbReference>
<dbReference type="AlphaFoldDB" id="A0A382WQA0"/>
<dbReference type="PROSITE" id="PS51202">
    <property type="entry name" value="RCK_C"/>
    <property type="match status" value="1"/>
</dbReference>
<dbReference type="SUPFAM" id="SSF116726">
    <property type="entry name" value="TrkA C-terminal domain-like"/>
    <property type="match status" value="1"/>
</dbReference>
<proteinExistence type="predicted"/>
<dbReference type="Pfam" id="PF03600">
    <property type="entry name" value="CitMHS"/>
    <property type="match status" value="1"/>
</dbReference>
<evidence type="ECO:0000259" key="8">
    <source>
        <dbReference type="PROSITE" id="PS51202"/>
    </source>
</evidence>
<evidence type="ECO:0000256" key="4">
    <source>
        <dbReference type="ARBA" id="ARBA00022737"/>
    </source>
</evidence>
<comment type="subcellular location">
    <subcellularLocation>
        <location evidence="1">Membrane</location>
        <topology evidence="1">Multi-pass membrane protein</topology>
    </subcellularLocation>
</comment>
<evidence type="ECO:0000256" key="3">
    <source>
        <dbReference type="ARBA" id="ARBA00022692"/>
    </source>
</evidence>
<feature type="transmembrane region" description="Helical" evidence="7">
    <location>
        <begin position="155"/>
        <end position="172"/>
    </location>
</feature>
<dbReference type="Gene3D" id="3.30.70.1450">
    <property type="entry name" value="Regulator of K+ conductance, C-terminal domain"/>
    <property type="match status" value="1"/>
</dbReference>
<dbReference type="PANTHER" id="PTHR43652:SF2">
    <property type="entry name" value="BASIC AMINO ACID ANTIPORTER YFCC-RELATED"/>
    <property type="match status" value="1"/>
</dbReference>
<dbReference type="GO" id="GO:0008324">
    <property type="term" value="F:monoatomic cation transmembrane transporter activity"/>
    <property type="evidence" value="ECO:0007669"/>
    <property type="project" value="InterPro"/>
</dbReference>
<feature type="transmembrane region" description="Helical" evidence="7">
    <location>
        <begin position="112"/>
        <end position="135"/>
    </location>
</feature>
<dbReference type="PANTHER" id="PTHR43652">
    <property type="entry name" value="BASIC AMINO ACID ANTIPORTER YFCC-RELATED"/>
    <property type="match status" value="1"/>
</dbReference>
<name>A0A382WQA0_9ZZZZ</name>
<feature type="domain" description="RCK C-terminal" evidence="8">
    <location>
        <begin position="5"/>
        <end position="89"/>
    </location>
</feature>
<evidence type="ECO:0000313" key="9">
    <source>
        <dbReference type="EMBL" id="SVD60780.1"/>
    </source>
</evidence>
<evidence type="ECO:0000256" key="1">
    <source>
        <dbReference type="ARBA" id="ARBA00004141"/>
    </source>
</evidence>
<feature type="non-terminal residue" evidence="9">
    <location>
        <position position="1"/>
    </location>
</feature>
<reference evidence="9" key="1">
    <citation type="submission" date="2018-05" db="EMBL/GenBank/DDBJ databases">
        <authorList>
            <person name="Lanie J.A."/>
            <person name="Ng W.-L."/>
            <person name="Kazmierczak K.M."/>
            <person name="Andrzejewski T.M."/>
            <person name="Davidsen T.M."/>
            <person name="Wayne K.J."/>
            <person name="Tettelin H."/>
            <person name="Glass J.I."/>
            <person name="Rusch D."/>
            <person name="Podicherti R."/>
            <person name="Tsui H.-C.T."/>
            <person name="Winkler M.E."/>
        </authorList>
    </citation>
    <scope>NUCLEOTIDE SEQUENCE</scope>
</reference>
<dbReference type="InterPro" id="IPR036721">
    <property type="entry name" value="RCK_C_sf"/>
</dbReference>
<keyword evidence="4" id="KW-0677">Repeat</keyword>
<sequence length="276" mass="29509">AETKLEDEALQTEEVKIAELLIASKSTLIRRTLKETEFRQRFGLAVLAIYRHGQSLGSKLGAIRLRAGDLLLVQGTEERLQSLQHDTNLVLLDATEVPSTDRRQKGFRALGFFALAVIAGGFALAPLPICFLSAAALTVATGCITMQKAYETVDWRVLIVIGGMTAFGTAMRESGTADWLAEGIQSAFDSPRTVLAGFILLTMFLTQTMSNAAAALVVLPVAMQTADTLQVSGQTFAIAVMLGASSSFVAPFEPACILVSGPGKYRFTDYIKAGLG</sequence>
<keyword evidence="5 7" id="KW-1133">Transmembrane helix</keyword>
<dbReference type="InterPro" id="IPR006037">
    <property type="entry name" value="RCK_C"/>
</dbReference>
<feature type="non-terminal residue" evidence="9">
    <location>
        <position position="276"/>
    </location>
</feature>
<dbReference type="InterPro" id="IPR051679">
    <property type="entry name" value="DASS-Related_Transporters"/>
</dbReference>
<dbReference type="InterPro" id="IPR004680">
    <property type="entry name" value="Cit_transptr-like_dom"/>
</dbReference>
<evidence type="ECO:0000256" key="5">
    <source>
        <dbReference type="ARBA" id="ARBA00022989"/>
    </source>
</evidence>
<accession>A0A382WQA0</accession>
<organism evidence="9">
    <name type="scientific">marine metagenome</name>
    <dbReference type="NCBI Taxonomy" id="408172"/>
    <lineage>
        <taxon>unclassified sequences</taxon>
        <taxon>metagenomes</taxon>
        <taxon>ecological metagenomes</taxon>
    </lineage>
</organism>
<feature type="transmembrane region" description="Helical" evidence="7">
    <location>
        <begin position="193"/>
        <end position="223"/>
    </location>
</feature>
<evidence type="ECO:0000256" key="2">
    <source>
        <dbReference type="ARBA" id="ARBA00022448"/>
    </source>
</evidence>
<keyword evidence="2" id="KW-0813">Transport</keyword>
<dbReference type="EMBL" id="UINC01161532">
    <property type="protein sequence ID" value="SVD60780.1"/>
    <property type="molecule type" value="Genomic_DNA"/>
</dbReference>
<evidence type="ECO:0000256" key="6">
    <source>
        <dbReference type="ARBA" id="ARBA00023136"/>
    </source>
</evidence>
<evidence type="ECO:0000256" key="7">
    <source>
        <dbReference type="SAM" id="Phobius"/>
    </source>
</evidence>
<protein>
    <recommendedName>
        <fullName evidence="8">RCK C-terminal domain-containing protein</fullName>
    </recommendedName>
</protein>
<dbReference type="GO" id="GO:0005886">
    <property type="term" value="C:plasma membrane"/>
    <property type="evidence" value="ECO:0007669"/>
    <property type="project" value="TreeGrafter"/>
</dbReference>
<keyword evidence="6 7" id="KW-0472">Membrane</keyword>
<gene>
    <name evidence="9" type="ORF">METZ01_LOCUS413634</name>
</gene>
<feature type="transmembrane region" description="Helical" evidence="7">
    <location>
        <begin position="235"/>
        <end position="259"/>
    </location>
</feature>